<dbReference type="Pfam" id="PF04386">
    <property type="entry name" value="SspB"/>
    <property type="match status" value="1"/>
</dbReference>
<evidence type="ECO:0000313" key="2">
    <source>
        <dbReference type="EMBL" id="RMA79486.1"/>
    </source>
</evidence>
<organism evidence="2 3">
    <name type="scientific">Umboniibacter marinipuniceus</name>
    <dbReference type="NCBI Taxonomy" id="569599"/>
    <lineage>
        <taxon>Bacteria</taxon>
        <taxon>Pseudomonadati</taxon>
        <taxon>Pseudomonadota</taxon>
        <taxon>Gammaproteobacteria</taxon>
        <taxon>Cellvibrionales</taxon>
        <taxon>Cellvibrionaceae</taxon>
        <taxon>Umboniibacter</taxon>
    </lineage>
</organism>
<dbReference type="EMBL" id="REFJ01000004">
    <property type="protein sequence ID" value="RMA79486.1"/>
    <property type="molecule type" value="Genomic_DNA"/>
</dbReference>
<dbReference type="GO" id="GO:0005840">
    <property type="term" value="C:ribosome"/>
    <property type="evidence" value="ECO:0007669"/>
    <property type="project" value="TreeGrafter"/>
</dbReference>
<sequence length="148" mass="16227">MKMTPNRGYVCRAIYDWILDNEATPYLYVNALAKDVEVPQEYVSKGQIVLNIAPSAVQNLVLHNDGISFSARFGGIPRTIWVPVWAILGLVAQETNEGIFFDPQEIEPYALGGGPRSENNGENNEDPDPSSPPPSSTTKGRPSLKVVK</sequence>
<gene>
    <name evidence="2" type="ORF">DFR27_1927</name>
</gene>
<proteinExistence type="predicted"/>
<comment type="caution">
    <text evidence="2">The sequence shown here is derived from an EMBL/GenBank/DDBJ whole genome shotgun (WGS) entry which is preliminary data.</text>
</comment>
<dbReference type="Gene3D" id="2.30.30.220">
    <property type="entry name" value="SspB-like"/>
    <property type="match status" value="1"/>
</dbReference>
<dbReference type="InterPro" id="IPR036760">
    <property type="entry name" value="SspB-like_sf"/>
</dbReference>
<accession>A0A3M0A495</accession>
<dbReference type="OrthoDB" id="9797358at2"/>
<dbReference type="GO" id="GO:0045732">
    <property type="term" value="P:positive regulation of protein catabolic process"/>
    <property type="evidence" value="ECO:0007669"/>
    <property type="project" value="TreeGrafter"/>
</dbReference>
<keyword evidence="3" id="KW-1185">Reference proteome</keyword>
<reference evidence="2 3" key="1">
    <citation type="submission" date="2018-10" db="EMBL/GenBank/DDBJ databases">
        <title>Genomic Encyclopedia of Type Strains, Phase IV (KMG-IV): sequencing the most valuable type-strain genomes for metagenomic binning, comparative biology and taxonomic classification.</title>
        <authorList>
            <person name="Goeker M."/>
        </authorList>
    </citation>
    <scope>NUCLEOTIDE SEQUENCE [LARGE SCALE GENOMIC DNA]</scope>
    <source>
        <strain evidence="2 3">DSM 25080</strain>
    </source>
</reference>
<dbReference type="PANTHER" id="PTHR37486">
    <property type="entry name" value="STRINGENT STARVATION PROTEIN B"/>
    <property type="match status" value="1"/>
</dbReference>
<name>A0A3M0A495_9GAMM</name>
<evidence type="ECO:0000256" key="1">
    <source>
        <dbReference type="SAM" id="MobiDB-lite"/>
    </source>
</evidence>
<dbReference type="Proteomes" id="UP000267187">
    <property type="component" value="Unassembled WGS sequence"/>
</dbReference>
<dbReference type="NCBIfam" id="NF008769">
    <property type="entry name" value="PRK11798.2-5"/>
    <property type="match status" value="1"/>
</dbReference>
<dbReference type="AlphaFoldDB" id="A0A3M0A495"/>
<dbReference type="PANTHER" id="PTHR37486:SF1">
    <property type="entry name" value="STRINGENT STARVATION PROTEIN B"/>
    <property type="match status" value="1"/>
</dbReference>
<dbReference type="PIRSF" id="PIRSF005276">
    <property type="entry name" value="SspB"/>
    <property type="match status" value="1"/>
</dbReference>
<protein>
    <submittedName>
        <fullName evidence="2">Stringent starvation protein B</fullName>
    </submittedName>
</protein>
<dbReference type="SUPFAM" id="SSF101738">
    <property type="entry name" value="SspB-like"/>
    <property type="match status" value="1"/>
</dbReference>
<evidence type="ECO:0000313" key="3">
    <source>
        <dbReference type="Proteomes" id="UP000267187"/>
    </source>
</evidence>
<dbReference type="GO" id="GO:0005829">
    <property type="term" value="C:cytosol"/>
    <property type="evidence" value="ECO:0007669"/>
    <property type="project" value="TreeGrafter"/>
</dbReference>
<dbReference type="RefSeq" id="WP_121877241.1">
    <property type="nucleotide sequence ID" value="NZ_REFJ01000004.1"/>
</dbReference>
<feature type="region of interest" description="Disordered" evidence="1">
    <location>
        <begin position="106"/>
        <end position="148"/>
    </location>
</feature>
<dbReference type="InterPro" id="IPR007481">
    <property type="entry name" value="SspB"/>
</dbReference>